<dbReference type="PANTHER" id="PTHR47174">
    <property type="entry name" value="BRIDGING INTEGRATOR 3"/>
    <property type="match status" value="1"/>
</dbReference>
<dbReference type="Proteomes" id="UP000269539">
    <property type="component" value="Unassembled WGS sequence"/>
</dbReference>
<dbReference type="GO" id="GO:0006897">
    <property type="term" value="P:endocytosis"/>
    <property type="evidence" value="ECO:0007669"/>
    <property type="project" value="InterPro"/>
</dbReference>
<dbReference type="CDD" id="cd07599">
    <property type="entry name" value="BAR_Rvs167p"/>
    <property type="match status" value="1"/>
</dbReference>
<dbReference type="GO" id="GO:1990528">
    <property type="term" value="C:Rvs161p-Rvs167p complex"/>
    <property type="evidence" value="ECO:0007669"/>
    <property type="project" value="TreeGrafter"/>
</dbReference>
<evidence type="ECO:0000259" key="4">
    <source>
        <dbReference type="PROSITE" id="PS50002"/>
    </source>
</evidence>
<dbReference type="SUPFAM" id="SSF50044">
    <property type="entry name" value="SH3-domain"/>
    <property type="match status" value="1"/>
</dbReference>
<comment type="caution">
    <text evidence="6">The sequence shown here is derived from an EMBL/GenBank/DDBJ whole genome shotgun (WGS) entry which is preliminary data.</text>
</comment>
<evidence type="ECO:0000256" key="3">
    <source>
        <dbReference type="SAM" id="MobiDB-lite"/>
    </source>
</evidence>
<feature type="compositionally biased region" description="Polar residues" evidence="3">
    <location>
        <begin position="417"/>
        <end position="428"/>
    </location>
</feature>
<dbReference type="InterPro" id="IPR027267">
    <property type="entry name" value="AH/BAR_dom_sf"/>
</dbReference>
<evidence type="ECO:0000313" key="6">
    <source>
        <dbReference type="EMBL" id="RMY69288.1"/>
    </source>
</evidence>
<feature type="domain" description="BAR" evidence="5">
    <location>
        <begin position="90"/>
        <end position="327"/>
    </location>
</feature>
<dbReference type="PROSITE" id="PS51021">
    <property type="entry name" value="BAR"/>
    <property type="match status" value="1"/>
</dbReference>
<dbReference type="Gene3D" id="1.20.1270.60">
    <property type="entry name" value="Arfaptin homology (AH) domain/BAR domain"/>
    <property type="match status" value="1"/>
</dbReference>
<dbReference type="InterPro" id="IPR001452">
    <property type="entry name" value="SH3_domain"/>
</dbReference>
<evidence type="ECO:0000259" key="5">
    <source>
        <dbReference type="PROSITE" id="PS51021"/>
    </source>
</evidence>
<dbReference type="GO" id="GO:0031097">
    <property type="term" value="C:medial cortex"/>
    <property type="evidence" value="ECO:0007669"/>
    <property type="project" value="TreeGrafter"/>
</dbReference>
<dbReference type="Gene3D" id="2.30.30.40">
    <property type="entry name" value="SH3 Domains"/>
    <property type="match status" value="1"/>
</dbReference>
<dbReference type="GO" id="GO:0097320">
    <property type="term" value="P:plasma membrane tubulation"/>
    <property type="evidence" value="ECO:0007669"/>
    <property type="project" value="TreeGrafter"/>
</dbReference>
<dbReference type="GO" id="GO:0008289">
    <property type="term" value="F:lipid binding"/>
    <property type="evidence" value="ECO:0007669"/>
    <property type="project" value="TreeGrafter"/>
</dbReference>
<dbReference type="FunFam" id="2.30.30.40:FF:000189">
    <property type="entry name" value="BAR adaptor protein RVS167"/>
    <property type="match status" value="1"/>
</dbReference>
<dbReference type="GO" id="GO:0043332">
    <property type="term" value="C:mating projection tip"/>
    <property type="evidence" value="ECO:0007669"/>
    <property type="project" value="TreeGrafter"/>
</dbReference>
<dbReference type="VEuPathDB" id="FungiDB:BTJ68_13851"/>
<dbReference type="GO" id="GO:0030479">
    <property type="term" value="C:actin cortical patch"/>
    <property type="evidence" value="ECO:0007669"/>
    <property type="project" value="TreeGrafter"/>
</dbReference>
<dbReference type="SUPFAM" id="SSF103657">
    <property type="entry name" value="BAR/IMD domain-like"/>
    <property type="match status" value="1"/>
</dbReference>
<dbReference type="GO" id="GO:0051666">
    <property type="term" value="P:actin cortical patch localization"/>
    <property type="evidence" value="ECO:0007669"/>
    <property type="project" value="InterPro"/>
</dbReference>
<feature type="domain" description="SH3" evidence="4">
    <location>
        <begin position="450"/>
        <end position="511"/>
    </location>
</feature>
<name>A0A3M7DY86_HORWE</name>
<dbReference type="PROSITE" id="PS50002">
    <property type="entry name" value="SH3"/>
    <property type="match status" value="1"/>
</dbReference>
<accession>A0A3M7DY86</accession>
<dbReference type="AlphaFoldDB" id="A0A3M7DY86"/>
<dbReference type="EMBL" id="QWIO01001589">
    <property type="protein sequence ID" value="RMY69288.1"/>
    <property type="molecule type" value="Genomic_DNA"/>
</dbReference>
<protein>
    <recommendedName>
        <fullName evidence="8">BAR domain-containing protein</fullName>
    </recommendedName>
</protein>
<dbReference type="Pfam" id="PF03114">
    <property type="entry name" value="BAR"/>
    <property type="match status" value="1"/>
</dbReference>
<gene>
    <name evidence="6" type="ORF">D0864_11149</name>
</gene>
<evidence type="ECO:0008006" key="8">
    <source>
        <dbReference type="Google" id="ProtNLM"/>
    </source>
</evidence>
<organism evidence="6 7">
    <name type="scientific">Hortaea werneckii</name>
    <name type="common">Black yeast</name>
    <name type="synonym">Cladosporium werneckii</name>
    <dbReference type="NCBI Taxonomy" id="91943"/>
    <lineage>
        <taxon>Eukaryota</taxon>
        <taxon>Fungi</taxon>
        <taxon>Dikarya</taxon>
        <taxon>Ascomycota</taxon>
        <taxon>Pezizomycotina</taxon>
        <taxon>Dothideomycetes</taxon>
        <taxon>Dothideomycetidae</taxon>
        <taxon>Mycosphaerellales</taxon>
        <taxon>Teratosphaeriaceae</taxon>
        <taxon>Hortaea</taxon>
    </lineage>
</organism>
<keyword evidence="1 2" id="KW-0728">SH3 domain</keyword>
<feature type="region of interest" description="Disordered" evidence="3">
    <location>
        <begin position="369"/>
        <end position="448"/>
    </location>
</feature>
<reference evidence="6 7" key="1">
    <citation type="journal article" date="2018" name="BMC Genomics">
        <title>Genomic evidence for intraspecific hybridization in a clonal and extremely halotolerant yeast.</title>
        <authorList>
            <person name="Gostincar C."/>
            <person name="Stajich J.E."/>
            <person name="Zupancic J."/>
            <person name="Zalar P."/>
            <person name="Gunde-Cimerman N."/>
        </authorList>
    </citation>
    <scope>NUCLEOTIDE SEQUENCE [LARGE SCALE GENOMIC DNA]</scope>
    <source>
        <strain evidence="6 7">EXF-10513</strain>
    </source>
</reference>
<dbReference type="InterPro" id="IPR046982">
    <property type="entry name" value="BIN3/RVS161-like"/>
</dbReference>
<evidence type="ECO:0000256" key="1">
    <source>
        <dbReference type="ARBA" id="ARBA00022443"/>
    </source>
</evidence>
<dbReference type="InterPro" id="IPR004148">
    <property type="entry name" value="BAR_dom"/>
</dbReference>
<sequence>MTRRSQASKPRLFAVIRATKSGIHFRARLSSTFTLHPDRECTPGCGVDCSLTADVDTNYTSLETFAARSRPPKMSLKGLTKGVKRAPHRLLVATHRIEETHDEVFTDAELRFKHLEAQTKKLHNESKKYFESIHGMLDHQIGFSRAIAEIYKPISGRASDPDSYVIDSNPEGIRACEEYEAVVQELKANLAPELEMIKGRVVDPAQELMEIVTLVRQRADKRERKKQYYDLAKGKVKRLEAKQEKSAKDESALLQAENELTAAEMDFVEINDGLKDTLPEVFRLEREFIMPLFQSFYYMQLNVFYTLHEQMQSMDIGYFNLTKAIEEGFEEKRGDVQQQVEAIPVTKFKTTGNPKRANLLAQRQKMLTNGRARTGSAQGSEASPSRRITMGSYDNPPPAYSPEEQPAGQLEAPDSSIGRSASTGSNWMSAAKAKAAPPPPKPKPGALKGTSVETVTAKYAYEAQAEGDLSFAEGDVIEVVTRTDNDNEWWVGRINRREGQFPGKTTVQCADYERPYHFEDPFANMLAANYVQLNS</sequence>
<dbReference type="SMART" id="SM00721">
    <property type="entry name" value="BAR"/>
    <property type="match status" value="1"/>
</dbReference>
<evidence type="ECO:0000313" key="7">
    <source>
        <dbReference type="Proteomes" id="UP000269539"/>
    </source>
</evidence>
<dbReference type="InterPro" id="IPR036028">
    <property type="entry name" value="SH3-like_dom_sf"/>
</dbReference>
<evidence type="ECO:0000256" key="2">
    <source>
        <dbReference type="PROSITE-ProRule" id="PRU00192"/>
    </source>
</evidence>
<proteinExistence type="predicted"/>
<dbReference type="PANTHER" id="PTHR47174:SF1">
    <property type="entry name" value="REDUCED VIABILITY UPON STARVATION PROTEIN 167"/>
    <property type="match status" value="1"/>
</dbReference>
<dbReference type="SMART" id="SM00326">
    <property type="entry name" value="SH3"/>
    <property type="match status" value="1"/>
</dbReference>
<dbReference type="Pfam" id="PF00018">
    <property type="entry name" value="SH3_1"/>
    <property type="match status" value="1"/>
</dbReference>